<dbReference type="HAMAP" id="MF_01416">
    <property type="entry name" value="ATP_synth_delta_bact"/>
    <property type="match status" value="1"/>
</dbReference>
<evidence type="ECO:0000256" key="7">
    <source>
        <dbReference type="ARBA" id="ARBA00023310"/>
    </source>
</evidence>
<dbReference type="PANTHER" id="PTHR11910">
    <property type="entry name" value="ATP SYNTHASE DELTA CHAIN"/>
    <property type="match status" value="1"/>
</dbReference>
<proteinExistence type="inferred from homology"/>
<keyword evidence="6" id="KW-0472">Membrane</keyword>
<evidence type="ECO:0000256" key="1">
    <source>
        <dbReference type="ARBA" id="ARBA00004370"/>
    </source>
</evidence>
<gene>
    <name evidence="8" type="ORF">TOLI1172_LOCUS7934</name>
</gene>
<reference evidence="8" key="1">
    <citation type="submission" date="2021-01" db="EMBL/GenBank/DDBJ databases">
        <authorList>
            <person name="Corre E."/>
            <person name="Pelletier E."/>
            <person name="Niang G."/>
            <person name="Scheremetjew M."/>
            <person name="Finn R."/>
            <person name="Kale V."/>
            <person name="Holt S."/>
            <person name="Cochrane G."/>
            <person name="Meng A."/>
            <person name="Brown T."/>
            <person name="Cohen L."/>
        </authorList>
    </citation>
    <scope>NUCLEOTIDE SEQUENCE</scope>
    <source>
        <strain evidence="8">CCMP3278</strain>
    </source>
</reference>
<evidence type="ECO:0000256" key="3">
    <source>
        <dbReference type="ARBA" id="ARBA00022448"/>
    </source>
</evidence>
<dbReference type="NCBIfam" id="TIGR01145">
    <property type="entry name" value="ATP_synt_delta"/>
    <property type="match status" value="1"/>
</dbReference>
<name>A0A7S1ETG5_9RHOD</name>
<keyword evidence="7" id="KW-0066">ATP synthesis</keyword>
<dbReference type="GO" id="GO:0016020">
    <property type="term" value="C:membrane"/>
    <property type="evidence" value="ECO:0007669"/>
    <property type="project" value="UniProtKB-SubCell"/>
</dbReference>
<dbReference type="Gene3D" id="1.10.520.20">
    <property type="entry name" value="N-terminal domain of the delta subunit of the F1F0-ATP synthase"/>
    <property type="match status" value="1"/>
</dbReference>
<dbReference type="InterPro" id="IPR000711">
    <property type="entry name" value="ATPase_OSCP/dsu"/>
</dbReference>
<evidence type="ECO:0000256" key="5">
    <source>
        <dbReference type="ARBA" id="ARBA00023065"/>
    </source>
</evidence>
<evidence type="ECO:0000256" key="4">
    <source>
        <dbReference type="ARBA" id="ARBA00022781"/>
    </source>
</evidence>
<comment type="similarity">
    <text evidence="2">Belongs to the ATPase delta chain family.</text>
</comment>
<comment type="subcellular location">
    <subcellularLocation>
        <location evidence="1">Membrane</location>
    </subcellularLocation>
</comment>
<accession>A0A7S1ETG5</accession>
<dbReference type="GO" id="GO:0046933">
    <property type="term" value="F:proton-transporting ATP synthase activity, rotational mechanism"/>
    <property type="evidence" value="ECO:0007669"/>
    <property type="project" value="InterPro"/>
</dbReference>
<evidence type="ECO:0000256" key="2">
    <source>
        <dbReference type="ARBA" id="ARBA00007046"/>
    </source>
</evidence>
<organism evidence="8">
    <name type="scientific">Timspurckia oligopyrenoides</name>
    <dbReference type="NCBI Taxonomy" id="708627"/>
    <lineage>
        <taxon>Eukaryota</taxon>
        <taxon>Rhodophyta</taxon>
        <taxon>Bangiophyceae</taxon>
        <taxon>Porphyridiales</taxon>
        <taxon>Porphyridiaceae</taxon>
        <taxon>Timspurckia</taxon>
    </lineage>
</organism>
<evidence type="ECO:0008006" key="9">
    <source>
        <dbReference type="Google" id="ProtNLM"/>
    </source>
</evidence>
<dbReference type="PROSITE" id="PS00389">
    <property type="entry name" value="ATPASE_DELTA"/>
    <property type="match status" value="1"/>
</dbReference>
<dbReference type="PRINTS" id="PR00125">
    <property type="entry name" value="ATPASEDELTA"/>
</dbReference>
<evidence type="ECO:0000313" key="8">
    <source>
        <dbReference type="EMBL" id="CAD8823536.1"/>
    </source>
</evidence>
<keyword evidence="3" id="KW-0813">Transport</keyword>
<protein>
    <recommendedName>
        <fullName evidence="9">ATP synthase subunit 5, mitochondrial</fullName>
    </recommendedName>
</protein>
<dbReference type="AlphaFoldDB" id="A0A7S1ETG5"/>
<evidence type="ECO:0000256" key="6">
    <source>
        <dbReference type="ARBA" id="ARBA00023136"/>
    </source>
</evidence>
<keyword evidence="5" id="KW-0406">Ion transport</keyword>
<keyword evidence="4" id="KW-0375">Hydrogen ion transport</keyword>
<dbReference type="InterPro" id="IPR020781">
    <property type="entry name" value="ATPase_OSCP/d_CS"/>
</dbReference>
<dbReference type="InterPro" id="IPR026015">
    <property type="entry name" value="ATP_synth_OSCP/delta_N_sf"/>
</dbReference>
<sequence>MFGLLRLRQLYSSFPKGHTSLYDLGRRASLRSFATGADTRYASILQSVAEKDKSSDKTLQDMTDLSSTLSESPHLSTLLLDPSASRHVKASILSDIAAKAGFQPSSQRFLQAVAENGRANELPGIIAAYRALLGGDAGVGSATVISAVPLSKWQLASVEKNYISQIVKQGVELELVNKVDPAIMGGVQIQVGDKFVDLSVRKEFLKVKELLQGAV</sequence>
<dbReference type="SUPFAM" id="SSF47928">
    <property type="entry name" value="N-terminal domain of the delta subunit of the F1F0-ATP synthase"/>
    <property type="match status" value="1"/>
</dbReference>
<dbReference type="EMBL" id="HBFP01011015">
    <property type="protein sequence ID" value="CAD8823536.1"/>
    <property type="molecule type" value="Transcribed_RNA"/>
</dbReference>
<dbReference type="Pfam" id="PF00213">
    <property type="entry name" value="OSCP"/>
    <property type="match status" value="1"/>
</dbReference>